<feature type="region of interest" description="Disordered" evidence="1">
    <location>
        <begin position="251"/>
        <end position="317"/>
    </location>
</feature>
<evidence type="ECO:0000313" key="2">
    <source>
        <dbReference type="EMBL" id="OCH84143.1"/>
    </source>
</evidence>
<dbReference type="OrthoDB" id="2756427at2759"/>
<keyword evidence="3" id="KW-1185">Reference proteome</keyword>
<organism evidence="2 3">
    <name type="scientific">Obba rivulosa</name>
    <dbReference type="NCBI Taxonomy" id="1052685"/>
    <lineage>
        <taxon>Eukaryota</taxon>
        <taxon>Fungi</taxon>
        <taxon>Dikarya</taxon>
        <taxon>Basidiomycota</taxon>
        <taxon>Agaricomycotina</taxon>
        <taxon>Agaricomycetes</taxon>
        <taxon>Polyporales</taxon>
        <taxon>Gelatoporiaceae</taxon>
        <taxon>Obba</taxon>
    </lineage>
</organism>
<reference evidence="2 3" key="1">
    <citation type="submission" date="2016-07" db="EMBL/GenBank/DDBJ databases">
        <title>Draft genome of the white-rot fungus Obba rivulosa 3A-2.</title>
        <authorList>
            <consortium name="DOE Joint Genome Institute"/>
            <person name="Miettinen O."/>
            <person name="Riley R."/>
            <person name="Acob R."/>
            <person name="Barry K."/>
            <person name="Cullen D."/>
            <person name="De Vries R."/>
            <person name="Hainaut M."/>
            <person name="Hatakka A."/>
            <person name="Henrissat B."/>
            <person name="Hilden K."/>
            <person name="Kuo R."/>
            <person name="Labutti K."/>
            <person name="Lipzen A."/>
            <person name="Makela M.R."/>
            <person name="Sandor L."/>
            <person name="Spatafora J.W."/>
            <person name="Grigoriev I.V."/>
            <person name="Hibbett D.S."/>
        </authorList>
    </citation>
    <scope>NUCLEOTIDE SEQUENCE [LARGE SCALE GENOMIC DNA]</scope>
    <source>
        <strain evidence="2 3">3A-2</strain>
    </source>
</reference>
<accession>A0A8E2AH92</accession>
<dbReference type="Proteomes" id="UP000250043">
    <property type="component" value="Unassembled WGS sequence"/>
</dbReference>
<dbReference type="AlphaFoldDB" id="A0A8E2AH92"/>
<protein>
    <submittedName>
        <fullName evidence="2">Uncharacterized protein</fullName>
    </submittedName>
</protein>
<gene>
    <name evidence="2" type="ORF">OBBRIDRAFT_808447</name>
</gene>
<dbReference type="EMBL" id="KV722716">
    <property type="protein sequence ID" value="OCH84143.1"/>
    <property type="molecule type" value="Genomic_DNA"/>
</dbReference>
<proteinExistence type="predicted"/>
<evidence type="ECO:0000256" key="1">
    <source>
        <dbReference type="SAM" id="MobiDB-lite"/>
    </source>
</evidence>
<evidence type="ECO:0000313" key="3">
    <source>
        <dbReference type="Proteomes" id="UP000250043"/>
    </source>
</evidence>
<feature type="compositionally biased region" description="Basic and acidic residues" evidence="1">
    <location>
        <begin position="254"/>
        <end position="275"/>
    </location>
</feature>
<sequence length="317" mass="34681">MDTSTGPSGGNALLNLTSYELNGPGVLELRKKLGTGDTKDYTSYRDTFKTRYLRVILDLLTMWDRITGGTTMMFHIDGSRAPGKPLIADDVRVQSYLTPAIINEVPDASIIAAHLAQLFTEGIAVPTMARWERAARQKGWFSNQQDIPVTHVTANAIPKPLLPTPEGVYYLFVGHPPDKIERLIAEIKGINVKSSGTEELIMVHRVVGLSNYEVRPPWFPTPDFNFESGLTSATTELTRASTLAQRIPNGPVESRSRLVSHDHLSSPHGKARENPRIAPPYTVAGQQPNCTCRGKHVTGSGLGNRDRDAGISAAPYT</sequence>
<name>A0A8E2AH92_9APHY</name>